<dbReference type="AlphaFoldDB" id="A0A544QVQ1"/>
<dbReference type="EMBL" id="SGJB01000007">
    <property type="protein sequence ID" value="TQQ84770.1"/>
    <property type="molecule type" value="Genomic_DNA"/>
</dbReference>
<organism evidence="2 3">
    <name type="scientific">Peptacetobacter hominis</name>
    <dbReference type="NCBI Taxonomy" id="2743610"/>
    <lineage>
        <taxon>Bacteria</taxon>
        <taxon>Bacillati</taxon>
        <taxon>Bacillota</taxon>
        <taxon>Clostridia</taxon>
        <taxon>Peptostreptococcales</taxon>
        <taxon>Peptostreptococcaceae</taxon>
        <taxon>Peptacetobacter</taxon>
    </lineage>
</organism>
<dbReference type="Pfam" id="PF01521">
    <property type="entry name" value="Fe-S_biosyn"/>
    <property type="match status" value="1"/>
</dbReference>
<feature type="domain" description="Core" evidence="1">
    <location>
        <begin position="1"/>
        <end position="77"/>
    </location>
</feature>
<sequence>MKVTIPETAIETLKSILEENQDKPSNIRIFFQGVACSGPSFGLALDEIEDGDISFETDGLKFIMSNKEYEVYGDILIEDTGFGFRVIPESMAGQSCDCNGGCSGCCS</sequence>
<protein>
    <submittedName>
        <fullName evidence="2">Fe-S cluster assembly protein HesB</fullName>
    </submittedName>
</protein>
<dbReference type="SUPFAM" id="SSF89360">
    <property type="entry name" value="HesB-like domain"/>
    <property type="match status" value="1"/>
</dbReference>
<evidence type="ECO:0000259" key="1">
    <source>
        <dbReference type="Pfam" id="PF01521"/>
    </source>
</evidence>
<keyword evidence="3" id="KW-1185">Reference proteome</keyword>
<comment type="caution">
    <text evidence="2">The sequence shown here is derived from an EMBL/GenBank/DDBJ whole genome shotgun (WGS) entry which is preliminary data.</text>
</comment>
<dbReference type="Gene3D" id="2.60.300.12">
    <property type="entry name" value="HesB-like domain"/>
    <property type="match status" value="1"/>
</dbReference>
<dbReference type="Proteomes" id="UP000317863">
    <property type="component" value="Unassembled WGS sequence"/>
</dbReference>
<evidence type="ECO:0000313" key="2">
    <source>
        <dbReference type="EMBL" id="TQQ84770.1"/>
    </source>
</evidence>
<gene>
    <name evidence="2" type="ORF">EXD82_05040</name>
</gene>
<evidence type="ECO:0000313" key="3">
    <source>
        <dbReference type="Proteomes" id="UP000317863"/>
    </source>
</evidence>
<dbReference type="InterPro" id="IPR000361">
    <property type="entry name" value="ATAP_core_dom"/>
</dbReference>
<dbReference type="InterPro" id="IPR035903">
    <property type="entry name" value="HesB-like_dom_sf"/>
</dbReference>
<reference evidence="2 3" key="1">
    <citation type="submission" date="2019-02" db="EMBL/GenBank/DDBJ databases">
        <title>Peptostreptococcaceae bacterium ZHW00191 nov., a new bacterium isolated from the human gut.</title>
        <authorList>
            <person name="Zhou H.-W."/>
            <person name="Chen X.-J."/>
        </authorList>
    </citation>
    <scope>NUCLEOTIDE SEQUENCE [LARGE SCALE GENOMIC DNA]</scope>
    <source>
        <strain evidence="2 3">ZHW00191</strain>
    </source>
</reference>
<proteinExistence type="predicted"/>
<name>A0A544QVQ1_9FIRM</name>
<dbReference type="OrthoDB" id="2355011at2"/>
<accession>A0A544QVQ1</accession>
<dbReference type="RefSeq" id="WP_142535825.1">
    <property type="nucleotide sequence ID" value="NZ_SGJB01000007.1"/>
</dbReference>